<evidence type="ECO:0000256" key="2">
    <source>
        <dbReference type="SAM" id="Phobius"/>
    </source>
</evidence>
<evidence type="ECO:0000313" key="3">
    <source>
        <dbReference type="EMBL" id="MBZ5740499.1"/>
    </source>
</evidence>
<evidence type="ECO:0000313" key="4">
    <source>
        <dbReference type="Proteomes" id="UP000780875"/>
    </source>
</evidence>
<dbReference type="RefSeq" id="WP_224124859.1">
    <property type="nucleotide sequence ID" value="NZ_JAIQZJ010000014.1"/>
</dbReference>
<accession>A0ABS7UHI6</accession>
<feature type="transmembrane region" description="Helical" evidence="2">
    <location>
        <begin position="214"/>
        <end position="244"/>
    </location>
</feature>
<feature type="transmembrane region" description="Helical" evidence="2">
    <location>
        <begin position="53"/>
        <end position="80"/>
    </location>
</feature>
<feature type="transmembrane region" description="Helical" evidence="2">
    <location>
        <begin position="100"/>
        <end position="128"/>
    </location>
</feature>
<dbReference type="PANTHER" id="PTHR40076:SF1">
    <property type="entry name" value="MEMBRANE PROTEIN"/>
    <property type="match status" value="1"/>
</dbReference>
<dbReference type="Proteomes" id="UP000780875">
    <property type="component" value="Unassembled WGS sequence"/>
</dbReference>
<dbReference type="EMBL" id="JAIQZJ010000014">
    <property type="protein sequence ID" value="MBZ5740499.1"/>
    <property type="molecule type" value="Genomic_DNA"/>
</dbReference>
<gene>
    <name evidence="3" type="ORF">K8U61_20165</name>
</gene>
<proteinExistence type="predicted"/>
<protein>
    <recommendedName>
        <fullName evidence="5">Integral membrane protein</fullName>
    </recommendedName>
</protein>
<keyword evidence="2" id="KW-0472">Membrane</keyword>
<keyword evidence="4" id="KW-1185">Reference proteome</keyword>
<comment type="caution">
    <text evidence="3">The sequence shown here is derived from an EMBL/GenBank/DDBJ whole genome shotgun (WGS) entry which is preliminary data.</text>
</comment>
<evidence type="ECO:0008006" key="5">
    <source>
        <dbReference type="Google" id="ProtNLM"/>
    </source>
</evidence>
<sequence>MSTNEPPPPPETPPPGGYGYGAPMPPGPGGPAWNLGDALSYGWKKFQENVGQIIIAAIVLVVAFAIVGAIGFGIQALLTSDAECHVASSGALVCDKGSGFLWRMVVGALVAGLLFVVGQIIGAGIIRGALGITEGRKFETAEIFKTDQIGPVVVASLLVGVLTTIGYALCYLPGIAVAFLTSYTLFFVIDKGLSPVDAIKASFDFTTKNLGNTIVWYIVGGLVALAGIIACFIGLVVTIPMVIIGTAFTYKKLSGQEVAA</sequence>
<keyword evidence="2" id="KW-0812">Transmembrane</keyword>
<keyword evidence="2" id="KW-1133">Transmembrane helix</keyword>
<name>A0ABS7UHI6_9ACTN</name>
<feature type="transmembrane region" description="Helical" evidence="2">
    <location>
        <begin position="175"/>
        <end position="193"/>
    </location>
</feature>
<reference evidence="3 4" key="1">
    <citation type="submission" date="2021-09" db="EMBL/GenBank/DDBJ databases">
        <title>Whole genome sequence of Nocardioides sp. GBK3QG-3.</title>
        <authorList>
            <person name="Tuo L."/>
        </authorList>
    </citation>
    <scope>NUCLEOTIDE SEQUENCE [LARGE SCALE GENOMIC DNA]</scope>
    <source>
        <strain evidence="3 4">GBK3QG-3</strain>
    </source>
</reference>
<evidence type="ECO:0000256" key="1">
    <source>
        <dbReference type="SAM" id="MobiDB-lite"/>
    </source>
</evidence>
<feature type="region of interest" description="Disordered" evidence="1">
    <location>
        <begin position="1"/>
        <end position="23"/>
    </location>
</feature>
<organism evidence="3 4">
    <name type="scientific">Nocardioides mangrovi</name>
    <dbReference type="NCBI Taxonomy" id="2874580"/>
    <lineage>
        <taxon>Bacteria</taxon>
        <taxon>Bacillati</taxon>
        <taxon>Actinomycetota</taxon>
        <taxon>Actinomycetes</taxon>
        <taxon>Propionibacteriales</taxon>
        <taxon>Nocardioidaceae</taxon>
        <taxon>Nocardioides</taxon>
    </lineage>
</organism>
<dbReference type="PANTHER" id="PTHR40076">
    <property type="entry name" value="MEMBRANE PROTEIN-RELATED"/>
    <property type="match status" value="1"/>
</dbReference>
<feature type="compositionally biased region" description="Pro residues" evidence="1">
    <location>
        <begin position="1"/>
        <end position="16"/>
    </location>
</feature>
<dbReference type="InterPro" id="IPR010380">
    <property type="entry name" value="DUF975"/>
</dbReference>